<accession>A0A2M7PM80</accession>
<dbReference type="PANTHER" id="PTHR30105:SF2">
    <property type="entry name" value="DIVERGENT POLYSACCHARIDE DEACETYLASE SUPERFAMILY"/>
    <property type="match status" value="1"/>
</dbReference>
<evidence type="ECO:0000313" key="2">
    <source>
        <dbReference type="EMBL" id="PIY31645.1"/>
    </source>
</evidence>
<dbReference type="GO" id="GO:0005975">
    <property type="term" value="P:carbohydrate metabolic process"/>
    <property type="evidence" value="ECO:0007669"/>
    <property type="project" value="InterPro"/>
</dbReference>
<evidence type="ECO:0000313" key="5">
    <source>
        <dbReference type="Proteomes" id="UP000230646"/>
    </source>
</evidence>
<name>A0A2M8CGJ4_9BACT</name>
<dbReference type="CDD" id="cd10936">
    <property type="entry name" value="CE4_DAC2"/>
    <property type="match status" value="1"/>
</dbReference>
<dbReference type="Proteomes" id="UP000228560">
    <property type="component" value="Unassembled WGS sequence"/>
</dbReference>
<organism evidence="3 4">
    <name type="scientific">Candidatus Infernicultor aquiphilus</name>
    <dbReference type="NCBI Taxonomy" id="1805029"/>
    <lineage>
        <taxon>Bacteria</taxon>
        <taxon>Pseudomonadati</taxon>
        <taxon>Atribacterota</taxon>
        <taxon>Candidatus Phoenicimicrobiia</taxon>
        <taxon>Candidatus Pheonicimicrobiales</taxon>
        <taxon>Candidatus Phoenicimicrobiaceae</taxon>
        <taxon>Candidatus Infernicultor</taxon>
    </lineage>
</organism>
<evidence type="ECO:0000313" key="3">
    <source>
        <dbReference type="EMBL" id="PJB58116.1"/>
    </source>
</evidence>
<dbReference type="PANTHER" id="PTHR30105">
    <property type="entry name" value="UNCHARACTERIZED YIBQ-RELATED"/>
    <property type="match status" value="1"/>
</dbReference>
<dbReference type="EMBL" id="PFKO01000314">
    <property type="protein sequence ID" value="PIY31645.1"/>
    <property type="molecule type" value="Genomic_DNA"/>
</dbReference>
<comment type="caution">
    <text evidence="3">The sequence shown here is derived from an EMBL/GenBank/DDBJ whole genome shotgun (WGS) entry which is preliminary data.</text>
</comment>
<keyword evidence="1" id="KW-0812">Transmembrane</keyword>
<dbReference type="InterPro" id="IPR011330">
    <property type="entry name" value="Glyco_hydro/deAcase_b/a-brl"/>
</dbReference>
<dbReference type="SUPFAM" id="SSF88713">
    <property type="entry name" value="Glycoside hydrolase/deacetylase"/>
    <property type="match status" value="1"/>
</dbReference>
<evidence type="ECO:0008006" key="6">
    <source>
        <dbReference type="Google" id="ProtNLM"/>
    </source>
</evidence>
<proteinExistence type="predicted"/>
<dbReference type="AlphaFoldDB" id="A0A2M8CGJ4"/>
<protein>
    <recommendedName>
        <fullName evidence="6">Divergent polysaccharide deacetylase family protein</fullName>
    </recommendedName>
</protein>
<gene>
    <name evidence="3" type="ORF">CO097_00255</name>
    <name evidence="2" type="ORF">COZ07_08515</name>
</gene>
<keyword evidence="1" id="KW-1133">Transmembrane helix</keyword>
<accession>A0A2M8CGJ4</accession>
<feature type="transmembrane region" description="Helical" evidence="1">
    <location>
        <begin position="20"/>
        <end position="41"/>
    </location>
</feature>
<dbReference type="Proteomes" id="UP000230646">
    <property type="component" value="Unassembled WGS sequence"/>
</dbReference>
<keyword evidence="1" id="KW-0472">Membrane</keyword>
<dbReference type="EMBL" id="PFTV01000007">
    <property type="protein sequence ID" value="PJB58116.1"/>
    <property type="molecule type" value="Genomic_DNA"/>
</dbReference>
<evidence type="ECO:0000313" key="4">
    <source>
        <dbReference type="Proteomes" id="UP000228560"/>
    </source>
</evidence>
<reference evidence="4 5" key="1">
    <citation type="submission" date="2017-09" db="EMBL/GenBank/DDBJ databases">
        <title>Depth-based differentiation of microbial function through sediment-hosted aquifers and enrichment of novel symbionts in the deep terrestrial subsurface.</title>
        <authorList>
            <person name="Probst A.J."/>
            <person name="Ladd B."/>
            <person name="Jarett J.K."/>
            <person name="Geller-Mcgrath D.E."/>
            <person name="Sieber C.M."/>
            <person name="Emerson J.B."/>
            <person name="Anantharaman K."/>
            <person name="Thomas B.C."/>
            <person name="Malmstrom R."/>
            <person name="Stieglmeier M."/>
            <person name="Klingl A."/>
            <person name="Woyke T."/>
            <person name="Ryan C.M."/>
            <person name="Banfield J.F."/>
        </authorList>
    </citation>
    <scope>NUCLEOTIDE SEQUENCE [LARGE SCALE GENOMIC DNA]</scope>
    <source>
        <strain evidence="2">CG_4_10_14_3_um_filter_34_13</strain>
        <strain evidence="3">CG_4_9_14_3_um_filter_33_16</strain>
    </source>
</reference>
<dbReference type="InterPro" id="IPR006837">
    <property type="entry name" value="Divergent_DAC"/>
</dbReference>
<dbReference type="Pfam" id="PF04748">
    <property type="entry name" value="Polysacc_deac_2"/>
    <property type="match status" value="1"/>
</dbReference>
<sequence length="318" mass="36574">MIFEVIFKKGFFILKQNHQLIINIITLVIILVAAFEISHLLNRSFPEENKPQNTKDAALITNNEKKPETNHPEETIYDSEQYVGSIVNDLISSEDEVSFSPKVAFIIDDLGYETEIAKKILELEFPITLSILPFLKYSKYIAEEGKKNNKEIMLHLPMEPNNSSVDPGPKAIKSYMSEEEIRQYVRECIFNFPYVLGLNNHMGSKITEDRGIMKIILEEIKRYNLFFIDSMTSKNSIAYQVAEEMGVKTAKRSVFLDNENDMEYIKGQMLEVQKIALREGEAIAIGHDRINTFYLLKRMIPELIRAGIEIVPVSELVK</sequence>
<dbReference type="Gene3D" id="3.20.20.370">
    <property type="entry name" value="Glycoside hydrolase/deacetylase"/>
    <property type="match status" value="1"/>
</dbReference>
<evidence type="ECO:0000256" key="1">
    <source>
        <dbReference type="SAM" id="Phobius"/>
    </source>
</evidence>